<keyword evidence="2" id="KW-1185">Reference proteome</keyword>
<dbReference type="AlphaFoldDB" id="A0A3G9GA59"/>
<dbReference type="InterPro" id="IPR016035">
    <property type="entry name" value="Acyl_Trfase/lysoPLipase"/>
</dbReference>
<dbReference type="RefSeq" id="WP_089082708.1">
    <property type="nucleotide sequence ID" value="NZ_AP018823.1"/>
</dbReference>
<organism evidence="1 2">
    <name type="scientific">Aquitalea magnusonii</name>
    <dbReference type="NCBI Taxonomy" id="332411"/>
    <lineage>
        <taxon>Bacteria</taxon>
        <taxon>Pseudomonadati</taxon>
        <taxon>Pseudomonadota</taxon>
        <taxon>Betaproteobacteria</taxon>
        <taxon>Neisseriales</taxon>
        <taxon>Chromobacteriaceae</taxon>
        <taxon>Aquitalea</taxon>
    </lineage>
</organism>
<reference evidence="1 2" key="2">
    <citation type="journal article" date="2017" name="Genome Announc.">
        <title>Draft genome sequence of Aquitalea magnusonii strain H3, a plant growth-promoting bacterium of duckweed Lemna minor.</title>
        <authorList>
            <person name="Ishizawa H."/>
            <person name="Kuroda M."/>
            <person name="Ike M."/>
        </authorList>
    </citation>
    <scope>NUCLEOTIDE SEQUENCE [LARGE SCALE GENOMIC DNA]</scope>
    <source>
        <strain evidence="1 2">H3</strain>
    </source>
</reference>
<gene>
    <name evidence="1" type="ORF">DLM_0753</name>
</gene>
<dbReference type="SUPFAM" id="SSF52151">
    <property type="entry name" value="FabD/lysophospholipase-like"/>
    <property type="match status" value="1"/>
</dbReference>
<dbReference type="EMBL" id="AP018823">
    <property type="protein sequence ID" value="BBF84405.1"/>
    <property type="molecule type" value="Genomic_DNA"/>
</dbReference>
<dbReference type="STRING" id="332411.VI06_12710"/>
<protein>
    <recommendedName>
        <fullName evidence="3">Patatin-like phospholipase family protein</fullName>
    </recommendedName>
</protein>
<sequence>MTAIHIPFPPLRIRAGAHAISLLRQHGLSADRVGSLPGAAGGPKAIGLCGLDQAVFGWLADSPRPRELVGASIGSWRFACAMQADPQQALARLAERYTAECYADNVDIAGITAQTRLMLQDILGPDGLQAILQHPHYRLSLLLVASHGLLRHETPHHLLPGLAISAVLNIAHRSLLRHSFSRVICHDARSSLHFVPDDGLPTRTVPLSADNLSAALMGSVAIPGVLHGVALPGTTDGRYRDGGLLDYHLDLPFARQDDITLYPHFGPRIVPGWFDKFLPWRHHQPSHHRNTLLLCPSADFLARLPGGKLPDRSDFKRYRGQDKLRQQQWRTACSESQRLGDAWLEWLARGCPLDVVEAL</sequence>
<name>A0A3G9GA59_9NEIS</name>
<dbReference type="KEGG" id="amah:DLM_0753"/>
<proteinExistence type="predicted"/>
<evidence type="ECO:0000313" key="2">
    <source>
        <dbReference type="Proteomes" id="UP000198290"/>
    </source>
</evidence>
<reference evidence="2" key="3">
    <citation type="journal article" date="2017" name="Plant Physiol. Biochem.">
        <title>Differential oxidative and antioxidative response of duckweed Lemna minor toward plant growth promoting/inhibiting bacteria.</title>
        <authorList>
            <person name="Ishizawa H."/>
            <person name="Kuroda M."/>
            <person name="Morikawa M."/>
            <person name="Ike M."/>
        </authorList>
    </citation>
    <scope>NUCLEOTIDE SEQUENCE [LARGE SCALE GENOMIC DNA]</scope>
    <source>
        <strain evidence="2">H3</strain>
    </source>
</reference>
<reference evidence="2" key="1">
    <citation type="journal article" date="2017" name="Biotechnol. Biofuels">
        <title>Evaluation of environmental bacterial communities as a factor affecting the growth of duckweed Lemna minor.</title>
        <authorList>
            <person name="Ishizawa H."/>
            <person name="Kuroda M."/>
            <person name="Morikawa M."/>
            <person name="Ike M."/>
        </authorList>
    </citation>
    <scope>NUCLEOTIDE SEQUENCE [LARGE SCALE GENOMIC DNA]</scope>
    <source>
        <strain evidence="2">H3</strain>
    </source>
</reference>
<accession>A0A3G9GA59</accession>
<evidence type="ECO:0008006" key="3">
    <source>
        <dbReference type="Google" id="ProtNLM"/>
    </source>
</evidence>
<dbReference type="Proteomes" id="UP000198290">
    <property type="component" value="Chromosome"/>
</dbReference>
<evidence type="ECO:0000313" key="1">
    <source>
        <dbReference type="EMBL" id="BBF84405.1"/>
    </source>
</evidence>
<dbReference type="OrthoDB" id="8586159at2"/>